<comment type="function">
    <text evidence="1 11">Functions as an electron carrier between membrane-bound cytochrome b6-f and photosystem I in oxygenic photosynthesis.</text>
</comment>
<keyword evidence="11" id="KW-0732">Signal</keyword>
<comment type="similarity">
    <text evidence="3 11">Belongs to the cytochrome c family. PetJ subfamily.</text>
</comment>
<keyword evidence="10 11" id="KW-0793">Thylakoid</keyword>
<feature type="domain" description="Cytochrome c" evidence="12">
    <location>
        <begin position="29"/>
        <end position="109"/>
    </location>
</feature>
<feature type="binding site" description="covalent" evidence="11">
    <location>
        <position position="45"/>
    </location>
    <ligand>
        <name>heme c</name>
        <dbReference type="ChEBI" id="CHEBI:61717"/>
    </ligand>
</feature>
<dbReference type="PANTHER" id="PTHR34688">
    <property type="entry name" value="CYTOCHROME C6, CHLOROPLASTIC"/>
    <property type="match status" value="1"/>
</dbReference>
<evidence type="ECO:0000256" key="3">
    <source>
        <dbReference type="ARBA" id="ARBA00009650"/>
    </source>
</evidence>
<keyword evidence="6 11" id="KW-0349">Heme</keyword>
<organism evidence="13">
    <name type="scientific">Chondria sp.</name>
    <name type="common">in: red algae</name>
    <dbReference type="NCBI Taxonomy" id="1982705"/>
    <lineage>
        <taxon>Eukaryota</taxon>
        <taxon>Rhodophyta</taxon>
        <taxon>Florideophyceae</taxon>
        <taxon>Rhodymeniophycidae</taxon>
        <taxon>Ceramiales</taxon>
        <taxon>Rhodomelaceae</taxon>
        <taxon>Chondrieae</taxon>
        <taxon>Chondria</taxon>
    </lineage>
</organism>
<evidence type="ECO:0000256" key="6">
    <source>
        <dbReference type="ARBA" id="ARBA00022617"/>
    </source>
</evidence>
<feature type="binding site" description="covalent" evidence="11">
    <location>
        <position position="42"/>
    </location>
    <ligand>
        <name>heme c</name>
        <dbReference type="ChEBI" id="CHEBI:61717"/>
    </ligand>
</feature>
<evidence type="ECO:0000256" key="4">
    <source>
        <dbReference type="ARBA" id="ARBA00022448"/>
    </source>
</evidence>
<evidence type="ECO:0000256" key="9">
    <source>
        <dbReference type="ARBA" id="ARBA00023004"/>
    </source>
</evidence>
<keyword evidence="7 11" id="KW-0479">Metal-binding</keyword>
<comment type="PTM">
    <text evidence="11">Binds 1 heme c group per subunit.</text>
</comment>
<evidence type="ECO:0000259" key="12">
    <source>
        <dbReference type="PROSITE" id="PS51007"/>
    </source>
</evidence>
<comment type="subcellular location">
    <subcellularLocation>
        <location evidence="2 11">Plastid</location>
        <location evidence="2 11">Chloroplast thylakoid lumen</location>
    </subcellularLocation>
</comment>
<evidence type="ECO:0000256" key="5">
    <source>
        <dbReference type="ARBA" id="ARBA00022531"/>
    </source>
</evidence>
<keyword evidence="4 11" id="KW-0813">Transport</keyword>
<geneLocation type="chloroplast" evidence="13"/>
<evidence type="ECO:0000313" key="13">
    <source>
        <dbReference type="EMBL" id="ARW63639.1"/>
    </source>
</evidence>
<dbReference type="EMBL" id="MF101429">
    <property type="protein sequence ID" value="ARW63639.1"/>
    <property type="molecule type" value="Genomic_DNA"/>
</dbReference>
<evidence type="ECO:0000256" key="11">
    <source>
        <dbReference type="HAMAP-Rule" id="MF_00594"/>
    </source>
</evidence>
<feature type="binding site" description="axial binding residue" evidence="11">
    <location>
        <position position="46"/>
    </location>
    <ligand>
        <name>heme c</name>
        <dbReference type="ChEBI" id="CHEBI:61717"/>
    </ligand>
    <ligandPart>
        <name>Fe</name>
        <dbReference type="ChEBI" id="CHEBI:18248"/>
    </ligandPart>
</feature>
<evidence type="ECO:0000256" key="2">
    <source>
        <dbReference type="ARBA" id="ARBA00004456"/>
    </source>
</evidence>
<dbReference type="PANTHER" id="PTHR34688:SF2">
    <property type="entry name" value="CYTOCHROME C6, CHLOROPLASTIC"/>
    <property type="match status" value="1"/>
</dbReference>
<feature type="chain" id="PRO_5013408917" description="Cytochrome c6" evidence="11">
    <location>
        <begin position="25"/>
        <end position="116"/>
    </location>
</feature>
<keyword evidence="13" id="KW-0150">Chloroplast</keyword>
<dbReference type="GO" id="GO:0015979">
    <property type="term" value="P:photosynthesis"/>
    <property type="evidence" value="ECO:0007669"/>
    <property type="project" value="UniProtKB-UniRule"/>
</dbReference>
<dbReference type="Pfam" id="PF13442">
    <property type="entry name" value="Cytochrome_CBB3"/>
    <property type="match status" value="1"/>
</dbReference>
<dbReference type="FunFam" id="1.10.760.10:FF:000038">
    <property type="entry name" value="Cytochrome c6"/>
    <property type="match status" value="1"/>
</dbReference>
<keyword evidence="5 11" id="KW-0602">Photosynthesis</keyword>
<dbReference type="GO" id="GO:0009543">
    <property type="term" value="C:chloroplast thylakoid lumen"/>
    <property type="evidence" value="ECO:0007669"/>
    <property type="project" value="UniProtKB-SubCell"/>
</dbReference>
<dbReference type="Gene3D" id="1.10.760.10">
    <property type="entry name" value="Cytochrome c-like domain"/>
    <property type="match status" value="1"/>
</dbReference>
<dbReference type="PRINTS" id="PR00605">
    <property type="entry name" value="CYTCHROMECIC"/>
</dbReference>
<feature type="binding site" description="axial binding residue" evidence="11">
    <location>
        <position position="86"/>
    </location>
    <ligand>
        <name>heme c</name>
        <dbReference type="ChEBI" id="CHEBI:61717"/>
    </ligand>
    <ligandPart>
        <name>Fe</name>
        <dbReference type="ChEBI" id="CHEBI:18248"/>
    </ligandPart>
</feature>
<proteinExistence type="inferred from homology"/>
<sequence precursor="true">MKFLVSFLSGLITVLLISLQSVFAQDANLDLQAGEQVFLANCAACHNGGKNTVVPLKTLQLGDLEKYEKNTVDAIMYQVTNGNGAMPAFGDRLSEDDIQNVAGYVLNQATTNSWDN</sequence>
<dbReference type="InterPro" id="IPR036909">
    <property type="entry name" value="Cyt_c-like_dom_sf"/>
</dbReference>
<evidence type="ECO:0000256" key="1">
    <source>
        <dbReference type="ARBA" id="ARBA00002347"/>
    </source>
</evidence>
<keyword evidence="9 11" id="KW-0408">Iron</keyword>
<evidence type="ECO:0000256" key="7">
    <source>
        <dbReference type="ARBA" id="ARBA00022723"/>
    </source>
</evidence>
<dbReference type="GO" id="GO:0005506">
    <property type="term" value="F:iron ion binding"/>
    <property type="evidence" value="ECO:0007669"/>
    <property type="project" value="InterPro"/>
</dbReference>
<feature type="signal peptide" evidence="11">
    <location>
        <begin position="1"/>
        <end position="24"/>
    </location>
</feature>
<dbReference type="GO" id="GO:0020037">
    <property type="term" value="F:heme binding"/>
    <property type="evidence" value="ECO:0007669"/>
    <property type="project" value="InterPro"/>
</dbReference>
<reference evidence="13" key="1">
    <citation type="journal article" date="2017" name="J. Phycol.">
        <title>Analysis of chloroplast genomes and a supermatrix inform reclassification of the Rhodomelaceae (Rhodophyta).</title>
        <authorList>
            <person name="Diaz-Tapia P."/>
            <person name="Maggs C.A."/>
            <person name="West J.A."/>
            <person name="Verbruggen H."/>
        </authorList>
    </citation>
    <scope>NUCLEOTIDE SEQUENCE</scope>
    <source>
        <strain evidence="13">PD620</strain>
    </source>
</reference>
<accession>A0A1Z1MCI0</accession>
<protein>
    <recommendedName>
        <fullName evidence="11">Cytochrome c6</fullName>
    </recommendedName>
    <alternativeName>
        <fullName evidence="11">Cytochrome c-553</fullName>
    </alternativeName>
    <alternativeName>
        <fullName evidence="11">Cytochrome c553</fullName>
    </alternativeName>
    <alternativeName>
        <fullName evidence="11">Soluble cytochrome f</fullName>
    </alternativeName>
</protein>
<dbReference type="GO" id="GO:0009055">
    <property type="term" value="F:electron transfer activity"/>
    <property type="evidence" value="ECO:0007669"/>
    <property type="project" value="UniProtKB-UniRule"/>
</dbReference>
<evidence type="ECO:0000256" key="10">
    <source>
        <dbReference type="ARBA" id="ARBA00023078"/>
    </source>
</evidence>
<name>A0A1Z1MCI0_9FLOR</name>
<dbReference type="AlphaFoldDB" id="A0A1Z1MCI0"/>
<evidence type="ECO:0000256" key="8">
    <source>
        <dbReference type="ARBA" id="ARBA00022982"/>
    </source>
</evidence>
<dbReference type="SUPFAM" id="SSF46626">
    <property type="entry name" value="Cytochrome c"/>
    <property type="match status" value="1"/>
</dbReference>
<dbReference type="InterPro" id="IPR008168">
    <property type="entry name" value="Cyt_C_IC"/>
</dbReference>
<dbReference type="HAMAP" id="MF_00594">
    <property type="entry name" value="Cytc_PetJ"/>
    <property type="match status" value="1"/>
</dbReference>
<keyword evidence="13" id="KW-0934">Plastid</keyword>
<gene>
    <name evidence="11 13" type="primary">petJ</name>
</gene>
<dbReference type="PROSITE" id="PS51007">
    <property type="entry name" value="CYTC"/>
    <property type="match status" value="1"/>
</dbReference>
<comment type="subunit">
    <text evidence="11">Monomer.</text>
</comment>
<dbReference type="InterPro" id="IPR009056">
    <property type="entry name" value="Cyt_c-like_dom"/>
</dbReference>
<dbReference type="InterPro" id="IPR023655">
    <property type="entry name" value="Cyt_C6"/>
</dbReference>
<keyword evidence="8 11" id="KW-0249">Electron transport</keyword>